<dbReference type="PANTHER" id="PTHR45641">
    <property type="entry name" value="TETRATRICOPEPTIDE REPEAT PROTEIN (AFU_ORTHOLOGUE AFUA_6G03870)"/>
    <property type="match status" value="1"/>
</dbReference>
<feature type="non-terminal residue" evidence="4">
    <location>
        <position position="1"/>
    </location>
</feature>
<dbReference type="Gene3D" id="3.90.176.10">
    <property type="entry name" value="Toxin ADP-ribosyltransferase, Chain A, domain 1"/>
    <property type="match status" value="1"/>
</dbReference>
<name>A0A816XGT1_9BILA</name>
<dbReference type="InterPro" id="IPR019734">
    <property type="entry name" value="TPR_rpt"/>
</dbReference>
<dbReference type="PROSITE" id="PS51996">
    <property type="entry name" value="TR_MART"/>
    <property type="match status" value="1"/>
</dbReference>
<keyword evidence="2 3" id="KW-0802">TPR repeat</keyword>
<evidence type="ECO:0000256" key="3">
    <source>
        <dbReference type="PROSITE-ProRule" id="PRU00339"/>
    </source>
</evidence>
<accession>A0A816XGT1</accession>
<protein>
    <recommendedName>
        <fullName evidence="6">NAD(P)(+)--arginine ADP-ribosyltransferase</fullName>
    </recommendedName>
</protein>
<comment type="caution">
    <text evidence="4">The sequence shown here is derived from an EMBL/GenBank/DDBJ whole genome shotgun (WGS) entry which is preliminary data.</text>
</comment>
<dbReference type="PROSITE" id="PS50005">
    <property type="entry name" value="TPR"/>
    <property type="match status" value="4"/>
</dbReference>
<organism evidence="4 5">
    <name type="scientific">Rotaria magnacalcarata</name>
    <dbReference type="NCBI Taxonomy" id="392030"/>
    <lineage>
        <taxon>Eukaryota</taxon>
        <taxon>Metazoa</taxon>
        <taxon>Spiralia</taxon>
        <taxon>Gnathifera</taxon>
        <taxon>Rotifera</taxon>
        <taxon>Eurotatoria</taxon>
        <taxon>Bdelloidea</taxon>
        <taxon>Philodinida</taxon>
        <taxon>Philodinidae</taxon>
        <taxon>Rotaria</taxon>
    </lineage>
</organism>
<dbReference type="EMBL" id="CAJNRE010016533">
    <property type="protein sequence ID" value="CAF2146801.1"/>
    <property type="molecule type" value="Genomic_DNA"/>
</dbReference>
<dbReference type="InterPro" id="IPR011990">
    <property type="entry name" value="TPR-like_helical_dom_sf"/>
</dbReference>
<evidence type="ECO:0000256" key="2">
    <source>
        <dbReference type="ARBA" id="ARBA00022803"/>
    </source>
</evidence>
<dbReference type="Pfam" id="PF13424">
    <property type="entry name" value="TPR_12"/>
    <property type="match status" value="2"/>
</dbReference>
<reference evidence="4" key="1">
    <citation type="submission" date="2021-02" db="EMBL/GenBank/DDBJ databases">
        <authorList>
            <person name="Nowell W R."/>
        </authorList>
    </citation>
    <scope>NUCLEOTIDE SEQUENCE</scope>
</reference>
<evidence type="ECO:0008006" key="6">
    <source>
        <dbReference type="Google" id="ProtNLM"/>
    </source>
</evidence>
<feature type="repeat" description="TPR" evidence="3">
    <location>
        <begin position="502"/>
        <end position="535"/>
    </location>
</feature>
<dbReference type="Proteomes" id="UP000663824">
    <property type="component" value="Unassembled WGS sequence"/>
</dbReference>
<evidence type="ECO:0000313" key="4">
    <source>
        <dbReference type="EMBL" id="CAF2146801.1"/>
    </source>
</evidence>
<evidence type="ECO:0000313" key="5">
    <source>
        <dbReference type="Proteomes" id="UP000663824"/>
    </source>
</evidence>
<feature type="repeat" description="TPR" evidence="3">
    <location>
        <begin position="586"/>
        <end position="619"/>
    </location>
</feature>
<sequence length="704" mass="80349">MFQSDPPSAEVLQSPIDYVTEDFTVVWLDSNVNEKTNSIVTLQRAFKHVKTFDELTPCLNFQQNADNQKVFLILSHDFADIFVPLVHDIVKVLSIYILSDRKVNSEQLLKEWKKVKGIFDNMEFICTQVMRSIEQCENNFTPMSIISPSSIIDLNGLDPSFMYTKLLKEIFLEMGHDEKAKIEFIKFCHALNSAAQSSPLADFIRDFEDHSPIWWYTKEPFIYVTLNRALRTQNVEILLKMGFFIEKLHKEIQQIHSKTMPTKRKTIYRGQAISISDLEKLKKSEGGLLSFNNFLSTSTSYRVASLFADSVRSDLDGIGIIFEIEIIPNNISIPFASLDNISIHSDHENEILFSMHTVFRIGELELIEDRLWFVNLTSTNDDDEQLHRLTEYIRTETKELTAKHRLGVMMIKMGEFDNAQLLFQTLLETESNDDWADQAHLHQQLGSVLQSKGDGLQALSNYYKTLQLIQINNISDYPLVATTYNHIALQQNFSEFKQSDLAITYNNIGAAFQSKGEDNNALLHYEKSLNILEKSLPSTHPDIATALNNIGTLYYRMGDLENAQRYHLKALQIQEKVLTPTHIHLAATYNNLGLVHDLMGDHSSALLFFEKALRIRQAVLPCNHLSIAETYDTIGGVHRFMGDYPTAISYHTKSLEIKIAILPSNHLDLCTTYNSIGLACKLSGDYATGLSYYEKVLAIKQKNI</sequence>
<dbReference type="PANTHER" id="PTHR45641:SF1">
    <property type="entry name" value="AAA+ ATPASE DOMAIN-CONTAINING PROTEIN"/>
    <property type="match status" value="1"/>
</dbReference>
<dbReference type="AlphaFoldDB" id="A0A816XGT1"/>
<feature type="repeat" description="TPR" evidence="3">
    <location>
        <begin position="544"/>
        <end position="577"/>
    </location>
</feature>
<dbReference type="Gene3D" id="1.25.40.10">
    <property type="entry name" value="Tetratricopeptide repeat domain"/>
    <property type="match status" value="3"/>
</dbReference>
<feature type="repeat" description="TPR" evidence="3">
    <location>
        <begin position="400"/>
        <end position="433"/>
    </location>
</feature>
<dbReference type="SMART" id="SM00028">
    <property type="entry name" value="TPR"/>
    <property type="match status" value="7"/>
</dbReference>
<dbReference type="SUPFAM" id="SSF56399">
    <property type="entry name" value="ADP-ribosylation"/>
    <property type="match status" value="1"/>
</dbReference>
<gene>
    <name evidence="4" type="ORF">MBJ925_LOCUS30536</name>
</gene>
<keyword evidence="1" id="KW-0677">Repeat</keyword>
<evidence type="ECO:0000256" key="1">
    <source>
        <dbReference type="ARBA" id="ARBA00022737"/>
    </source>
</evidence>
<proteinExistence type="predicted"/>
<dbReference type="SUPFAM" id="SSF48452">
    <property type="entry name" value="TPR-like"/>
    <property type="match status" value="2"/>
</dbReference>